<dbReference type="PANTHER" id="PTHR36154:SF1">
    <property type="entry name" value="DNA-BINDING TRANSCRIPTIONAL ACTIVATOR ALPA"/>
    <property type="match status" value="1"/>
</dbReference>
<keyword evidence="2" id="KW-1185">Reference proteome</keyword>
<dbReference type="AlphaFoldDB" id="A0A7W2FAR9"/>
<dbReference type="RefSeq" id="WP_182154093.1">
    <property type="nucleotide sequence ID" value="NZ_JACEZU010000006.1"/>
</dbReference>
<dbReference type="InterPro" id="IPR010260">
    <property type="entry name" value="AlpA"/>
</dbReference>
<name>A0A7W2FAR9_9BURK</name>
<reference evidence="1 2" key="1">
    <citation type="submission" date="2020-07" db="EMBL/GenBank/DDBJ databases">
        <title>Novel species isolated from subtropical streams in China.</title>
        <authorList>
            <person name="Lu H."/>
        </authorList>
    </citation>
    <scope>NUCLEOTIDE SEQUENCE [LARGE SCALE GENOMIC DNA]</scope>
    <source>
        <strain evidence="1 2">LX47W</strain>
    </source>
</reference>
<dbReference type="PANTHER" id="PTHR36154">
    <property type="entry name" value="DNA-BINDING TRANSCRIPTIONAL ACTIVATOR ALPA"/>
    <property type="match status" value="1"/>
</dbReference>
<comment type="caution">
    <text evidence="1">The sequence shown here is derived from an EMBL/GenBank/DDBJ whole genome shotgun (WGS) entry which is preliminary data.</text>
</comment>
<sequence>MDANQPVRGTCRLIRMREVLNICGMSRATLYRVIKSNDFPAPVRLSARSVGWLEDEVTAWVESRIKARAEERNDFARGPNS</sequence>
<dbReference type="InterPro" id="IPR052931">
    <property type="entry name" value="Prophage_regulatory_activator"/>
</dbReference>
<organism evidence="1 2">
    <name type="scientific">Rugamonas apoptosis</name>
    <dbReference type="NCBI Taxonomy" id="2758570"/>
    <lineage>
        <taxon>Bacteria</taxon>
        <taxon>Pseudomonadati</taxon>
        <taxon>Pseudomonadota</taxon>
        <taxon>Betaproteobacteria</taxon>
        <taxon>Burkholderiales</taxon>
        <taxon>Oxalobacteraceae</taxon>
        <taxon>Telluria group</taxon>
        <taxon>Rugamonas</taxon>
    </lineage>
</organism>
<accession>A0A7W2FAR9</accession>
<evidence type="ECO:0000313" key="2">
    <source>
        <dbReference type="Proteomes" id="UP000573499"/>
    </source>
</evidence>
<dbReference type="Gene3D" id="1.10.238.160">
    <property type="match status" value="1"/>
</dbReference>
<dbReference type="EMBL" id="JACEZU010000006">
    <property type="protein sequence ID" value="MBA5688270.1"/>
    <property type="molecule type" value="Genomic_DNA"/>
</dbReference>
<proteinExistence type="predicted"/>
<gene>
    <name evidence="1" type="ORF">H3H39_14575</name>
</gene>
<protein>
    <submittedName>
        <fullName evidence="1">AlpA family transcriptional regulator</fullName>
    </submittedName>
</protein>
<dbReference type="Proteomes" id="UP000573499">
    <property type="component" value="Unassembled WGS sequence"/>
</dbReference>
<dbReference type="Pfam" id="PF05930">
    <property type="entry name" value="Phage_AlpA"/>
    <property type="match status" value="1"/>
</dbReference>
<evidence type="ECO:0000313" key="1">
    <source>
        <dbReference type="EMBL" id="MBA5688270.1"/>
    </source>
</evidence>